<dbReference type="InterPro" id="IPR036736">
    <property type="entry name" value="ACP-like_sf"/>
</dbReference>
<dbReference type="PROSITE" id="PS50075">
    <property type="entry name" value="CARRIER"/>
    <property type="match status" value="1"/>
</dbReference>
<dbReference type="GO" id="GO:0005737">
    <property type="term" value="C:cytoplasm"/>
    <property type="evidence" value="ECO:0007669"/>
    <property type="project" value="TreeGrafter"/>
</dbReference>
<dbReference type="Gene3D" id="3.30.559.10">
    <property type="entry name" value="Chloramphenicol acetyltransferase-like domain"/>
    <property type="match status" value="1"/>
</dbReference>
<dbReference type="Pfam" id="PF13193">
    <property type="entry name" value="AMP-binding_C"/>
    <property type="match status" value="1"/>
</dbReference>
<evidence type="ECO:0000256" key="2">
    <source>
        <dbReference type="SAM" id="MobiDB-lite"/>
    </source>
</evidence>
<feature type="region of interest" description="Disordered" evidence="2">
    <location>
        <begin position="180"/>
        <end position="279"/>
    </location>
</feature>
<dbReference type="EMBL" id="CP022521">
    <property type="protein sequence ID" value="ASO20914.1"/>
    <property type="molecule type" value="Genomic_DNA"/>
</dbReference>
<dbReference type="Pfam" id="PF00550">
    <property type="entry name" value="PP-binding"/>
    <property type="match status" value="1"/>
</dbReference>
<dbReference type="GO" id="GO:0044550">
    <property type="term" value="P:secondary metabolite biosynthetic process"/>
    <property type="evidence" value="ECO:0007669"/>
    <property type="project" value="TreeGrafter"/>
</dbReference>
<dbReference type="InterPro" id="IPR020845">
    <property type="entry name" value="AMP-binding_CS"/>
</dbReference>
<protein>
    <submittedName>
        <fullName evidence="3">Linear gramicidin synthase subunit D</fullName>
    </submittedName>
</protein>
<name>A0A221W5C0_9PSEU</name>
<dbReference type="OrthoDB" id="2472181at2"/>
<dbReference type="SUPFAM" id="SSF52777">
    <property type="entry name" value="CoA-dependent acyltransferases"/>
    <property type="match status" value="2"/>
</dbReference>
<dbReference type="GO" id="GO:0008610">
    <property type="term" value="P:lipid biosynthetic process"/>
    <property type="evidence" value="ECO:0007669"/>
    <property type="project" value="UniProtKB-ARBA"/>
</dbReference>
<keyword evidence="4" id="KW-1185">Reference proteome</keyword>
<dbReference type="GO" id="GO:0003824">
    <property type="term" value="F:catalytic activity"/>
    <property type="evidence" value="ECO:0007669"/>
    <property type="project" value="InterPro"/>
</dbReference>
<dbReference type="GO" id="GO:0043041">
    <property type="term" value="P:amino acid activation for nonribosomal peptide biosynthetic process"/>
    <property type="evidence" value="ECO:0007669"/>
    <property type="project" value="TreeGrafter"/>
</dbReference>
<feature type="compositionally biased region" description="Low complexity" evidence="2">
    <location>
        <begin position="205"/>
        <end position="234"/>
    </location>
</feature>
<dbReference type="AlphaFoldDB" id="A0A221W5C0"/>
<dbReference type="PROSITE" id="PS00455">
    <property type="entry name" value="AMP_BINDING"/>
    <property type="match status" value="1"/>
</dbReference>
<comment type="cofactor">
    <cofactor evidence="1">
        <name>pantetheine 4'-phosphate</name>
        <dbReference type="ChEBI" id="CHEBI:47942"/>
    </cofactor>
</comment>
<dbReference type="NCBIfam" id="TIGR01733">
    <property type="entry name" value="AA-adenyl-dom"/>
    <property type="match status" value="1"/>
</dbReference>
<dbReference type="KEGG" id="ahg:AHOG_16440"/>
<dbReference type="GO" id="GO:0031177">
    <property type="term" value="F:phosphopantetheine binding"/>
    <property type="evidence" value="ECO:0007669"/>
    <property type="project" value="TreeGrafter"/>
</dbReference>
<accession>A0A221W5C0</accession>
<dbReference type="Gene3D" id="3.30.559.30">
    <property type="entry name" value="Nonribosomal peptide synthetase, condensation domain"/>
    <property type="match status" value="1"/>
</dbReference>
<feature type="region of interest" description="Disordered" evidence="2">
    <location>
        <begin position="1022"/>
        <end position="1049"/>
    </location>
</feature>
<dbReference type="Pfam" id="PF00501">
    <property type="entry name" value="AMP-binding"/>
    <property type="match status" value="1"/>
</dbReference>
<dbReference type="PANTHER" id="PTHR45527">
    <property type="entry name" value="NONRIBOSOMAL PEPTIDE SYNTHETASE"/>
    <property type="match status" value="1"/>
</dbReference>
<feature type="compositionally biased region" description="Low complexity" evidence="2">
    <location>
        <begin position="182"/>
        <end position="195"/>
    </location>
</feature>
<organism evidence="3 4">
    <name type="scientific">Actinoalloteichus hoggarensis</name>
    <dbReference type="NCBI Taxonomy" id="1470176"/>
    <lineage>
        <taxon>Bacteria</taxon>
        <taxon>Bacillati</taxon>
        <taxon>Actinomycetota</taxon>
        <taxon>Actinomycetes</taxon>
        <taxon>Pseudonocardiales</taxon>
        <taxon>Pseudonocardiaceae</taxon>
        <taxon>Actinoalloteichus</taxon>
    </lineage>
</organism>
<dbReference type="InterPro" id="IPR001242">
    <property type="entry name" value="Condensation_dom"/>
</dbReference>
<gene>
    <name evidence="3" type="primary">lgrD</name>
    <name evidence="3" type="ORF">AHOG_16440</name>
</gene>
<dbReference type="Pfam" id="PF00668">
    <property type="entry name" value="Condensation"/>
    <property type="match status" value="2"/>
</dbReference>
<dbReference type="RefSeq" id="WP_093942179.1">
    <property type="nucleotide sequence ID" value="NZ_CP022521.1"/>
</dbReference>
<dbReference type="InterPro" id="IPR042099">
    <property type="entry name" value="ANL_N_sf"/>
</dbReference>
<dbReference type="Gene3D" id="3.40.50.1820">
    <property type="entry name" value="alpha/beta hydrolase"/>
    <property type="match status" value="1"/>
</dbReference>
<dbReference type="InterPro" id="IPR000873">
    <property type="entry name" value="AMP-dep_synth/lig_dom"/>
</dbReference>
<proteinExistence type="predicted"/>
<evidence type="ECO:0000256" key="1">
    <source>
        <dbReference type="ARBA" id="ARBA00001957"/>
    </source>
</evidence>
<dbReference type="Proteomes" id="UP000204221">
    <property type="component" value="Chromosome"/>
</dbReference>
<dbReference type="InterPro" id="IPR010071">
    <property type="entry name" value="AA_adenyl_dom"/>
</dbReference>
<evidence type="ECO:0000313" key="4">
    <source>
        <dbReference type="Proteomes" id="UP000204221"/>
    </source>
</evidence>
<dbReference type="Gene3D" id="3.30.300.30">
    <property type="match status" value="1"/>
</dbReference>
<dbReference type="Gene3D" id="3.40.50.12780">
    <property type="entry name" value="N-terminal domain of ligase-like"/>
    <property type="match status" value="1"/>
</dbReference>
<dbReference type="CDD" id="cd05930">
    <property type="entry name" value="A_NRPS"/>
    <property type="match status" value="1"/>
</dbReference>
<dbReference type="InterPro" id="IPR045851">
    <property type="entry name" value="AMP-bd_C_sf"/>
</dbReference>
<dbReference type="SUPFAM" id="SSF56801">
    <property type="entry name" value="Acetyl-CoA synthetase-like"/>
    <property type="match status" value="1"/>
</dbReference>
<dbReference type="PANTHER" id="PTHR45527:SF1">
    <property type="entry name" value="FATTY ACID SYNTHASE"/>
    <property type="match status" value="1"/>
</dbReference>
<dbReference type="InterPro" id="IPR029058">
    <property type="entry name" value="AB_hydrolase_fold"/>
</dbReference>
<reference evidence="3 4" key="1">
    <citation type="submission" date="2017-07" db="EMBL/GenBank/DDBJ databases">
        <title>Complete genome sequence of Actinoalloteichus hoggarensis DSM 45943, type strain of Actinoalloteichus hoggarensis.</title>
        <authorList>
            <person name="Ruckert C."/>
            <person name="Nouioui I."/>
            <person name="Willmese J."/>
            <person name="van Wezel G."/>
            <person name="Klenk H.-P."/>
            <person name="Kalinowski J."/>
            <person name="Zotchev S.B."/>
        </authorList>
    </citation>
    <scope>NUCLEOTIDE SEQUENCE [LARGE SCALE GENOMIC DNA]</scope>
    <source>
        <strain evidence="3 4">DSM 45943</strain>
    </source>
</reference>
<evidence type="ECO:0000313" key="3">
    <source>
        <dbReference type="EMBL" id="ASO20914.1"/>
    </source>
</evidence>
<sequence>MEADAVGTGTSDGDGRRSVAATGVAEHESWFLHRLAPDSAAHVLCLRYRVDGAVDSAALGAAWLSVLDRHDVLRSTFIDVDGRVLRRIGVASDSPPTVLDLRRRGATDRRERAERACRAAVSAPFDLSTQPPARLTVVHLTDTDHVVLLALHRIAVDEESLSILVADLSAAYAEATTADGIAGSRRSSAPPGSRGVVRAERWFRRTAAGRTARDTSAADSSAADPSTTSGASAPDDADSGSDGGRDSARLLDWWTTTLTPPPPPLDLPADRPRPAEPSFAGDELRFDWGAEFSATLSAFAERSGSTSRVLLHTGLLALLHRVTGQERVAVGVPISLRRAADARRVAALRNTVVLGADFSPTSTFRQMLSATGRRWSEAVDHAEVPFSDVVRAVNPARDPRRMPLCDAVFDLRDTAAPPTLALAGAAVHPEPVHPGAAAVDLAVIVEALEPTITGRIEYRTSLFDPGSARVLLDQFRGLLRSAVAAPDVPVAELAMDSEDTLRAMLREGDLVDAGPPSEVPVHERVRGQAAARPEAVAVAHPTEPVVYRELVERAESVGRTLRAAGVTRGSAVVVRMSTSSLRIAALLAVLDLGAHLVWSGPGRVGRRGRELLADLRPGCLLVDRDPDTDELARWFAAEQSGRVVALSRRDDGARGAAASTDTVRAETGRDDRAYIAYTSGSTGRPKGVAHSHGSLAQYVTWFAEEFRIESTSRVAQWVTPEHDPALCEVFATLVAGATLCPVPETIRVHPEKLVDWLASERITHLQTVPSFARELLAVVLGSGSTERLADLSHLLLMGEALPPALADSLRAGLPLTRLVNLYGPTETIAATWYEIADAQHGAVPIGVPIPGREVLILDERDRLCPTGVVGEIVIRGPHVAEGYLGELDAGPDVFRRLPAGGPRPTADRRCYRTGDLGRRRPDGLLEFRGRRDFQVKLLGNRVELTEVETALAAHDSIAECAAVPVIDRDGLVSRLVLHVAPVPGRAGSPEVWRAHLRTRFGAVLIPASFRVHVDGLPRGAAGKVDRRGLGQRGPVPHPRSRQPSTPTERELAELWSGVLGTDGMRCDDDFFSLGGHSLLVPSMLRRVRERFGVTVPLWGFLIDPSLGGLAALVAVDSPRRDGGQTAP</sequence>
<dbReference type="InterPro" id="IPR009081">
    <property type="entry name" value="PP-bd_ACP"/>
</dbReference>
<dbReference type="InterPro" id="IPR025110">
    <property type="entry name" value="AMP-bd_C"/>
</dbReference>
<dbReference type="SUPFAM" id="SSF47336">
    <property type="entry name" value="ACP-like"/>
    <property type="match status" value="1"/>
</dbReference>
<dbReference type="InterPro" id="IPR023213">
    <property type="entry name" value="CAT-like_dom_sf"/>
</dbReference>